<dbReference type="InterPro" id="IPR052433">
    <property type="entry name" value="X-Pro_dipept-like"/>
</dbReference>
<keyword evidence="8" id="KW-1185">Reference proteome</keyword>
<gene>
    <name evidence="7" type="ORF">NEMVEDRAFT_v1g142555</name>
</gene>
<evidence type="ECO:0000313" key="8">
    <source>
        <dbReference type="Proteomes" id="UP000001593"/>
    </source>
</evidence>
<dbReference type="PhylomeDB" id="A7T220"/>
<dbReference type="SUPFAM" id="SSF53092">
    <property type="entry name" value="Creatinase/prolidase N-terminal domain"/>
    <property type="match status" value="1"/>
</dbReference>
<dbReference type="HOGENOM" id="CLU_068570_0_0_1"/>
<evidence type="ECO:0000256" key="1">
    <source>
        <dbReference type="ARBA" id="ARBA00022670"/>
    </source>
</evidence>
<dbReference type="Gene3D" id="3.40.350.10">
    <property type="entry name" value="Creatinase/prolidase N-terminal domain"/>
    <property type="match status" value="1"/>
</dbReference>
<keyword evidence="3" id="KW-0378">Hydrolase</keyword>
<sequence>FQRGPNTLSVSVSLFSTNRKRLCERLRKNDKVAKGAMVLLQGGEQERRYCTDTDILFRQESFFHWAFGVLEPECFGAIEVDTGKSILFFPKLPEDYAIWLGNIWDVMGSISEVLQSKAASVLLTLKGLNTDSGKTSRQATFPGISDFKVDNTVLHREMVECRLRKTPQELEVLRYVSRVSSEAHKQVMMRVRPGMMQYETERWVKTPVIKKQILLT</sequence>
<evidence type="ECO:0000313" key="7">
    <source>
        <dbReference type="EMBL" id="EDO29991.1"/>
    </source>
</evidence>
<accession>A7T220</accession>
<feature type="non-terminal residue" evidence="7">
    <location>
        <position position="216"/>
    </location>
</feature>
<keyword evidence="5" id="KW-0482">Metalloprotease</keyword>
<dbReference type="InterPro" id="IPR007865">
    <property type="entry name" value="Aminopep_P_N"/>
</dbReference>
<feature type="domain" description="Aminopeptidase P N-terminal" evidence="6">
    <location>
        <begin position="10"/>
        <end position="133"/>
    </location>
</feature>
<evidence type="ECO:0000259" key="6">
    <source>
        <dbReference type="SMART" id="SM01011"/>
    </source>
</evidence>
<reference evidence="7 8" key="1">
    <citation type="journal article" date="2007" name="Science">
        <title>Sea anemone genome reveals ancestral eumetazoan gene repertoire and genomic organization.</title>
        <authorList>
            <person name="Putnam N.H."/>
            <person name="Srivastava M."/>
            <person name="Hellsten U."/>
            <person name="Dirks B."/>
            <person name="Chapman J."/>
            <person name="Salamov A."/>
            <person name="Terry A."/>
            <person name="Shapiro H."/>
            <person name="Lindquist E."/>
            <person name="Kapitonov V.V."/>
            <person name="Jurka J."/>
            <person name="Genikhovich G."/>
            <person name="Grigoriev I.V."/>
            <person name="Lucas S.M."/>
            <person name="Steele R.E."/>
            <person name="Finnerty J.R."/>
            <person name="Technau U."/>
            <person name="Martindale M.Q."/>
            <person name="Rokhsar D.S."/>
        </authorList>
    </citation>
    <scope>NUCLEOTIDE SEQUENCE [LARGE SCALE GENOMIC DNA]</scope>
    <source>
        <strain evidence="8">CH2 X CH6</strain>
    </source>
</reference>
<dbReference type="Gene3D" id="3.90.230.10">
    <property type="entry name" value="Creatinase/methionine aminopeptidase superfamily"/>
    <property type="match status" value="1"/>
</dbReference>
<dbReference type="PANTHER" id="PTHR48480:SF2">
    <property type="entry name" value="PEPTIDASE D"/>
    <property type="match status" value="1"/>
</dbReference>
<protein>
    <recommendedName>
        <fullName evidence="6">Aminopeptidase P N-terminal domain-containing protein</fullName>
    </recommendedName>
</protein>
<organism evidence="7 8">
    <name type="scientific">Nematostella vectensis</name>
    <name type="common">Starlet sea anemone</name>
    <dbReference type="NCBI Taxonomy" id="45351"/>
    <lineage>
        <taxon>Eukaryota</taxon>
        <taxon>Metazoa</taxon>
        <taxon>Cnidaria</taxon>
        <taxon>Anthozoa</taxon>
        <taxon>Hexacorallia</taxon>
        <taxon>Actiniaria</taxon>
        <taxon>Edwardsiidae</taxon>
        <taxon>Nematostella</taxon>
    </lineage>
</organism>
<evidence type="ECO:0000256" key="4">
    <source>
        <dbReference type="ARBA" id="ARBA00022997"/>
    </source>
</evidence>
<dbReference type="eggNOG" id="KOG2737">
    <property type="taxonomic scope" value="Eukaryota"/>
</dbReference>
<keyword evidence="2" id="KW-0479">Metal-binding</keyword>
<proteinExistence type="predicted"/>
<dbReference type="InterPro" id="IPR036005">
    <property type="entry name" value="Creatinase/aminopeptidase-like"/>
</dbReference>
<dbReference type="SUPFAM" id="SSF55920">
    <property type="entry name" value="Creatinase/aminopeptidase"/>
    <property type="match status" value="1"/>
</dbReference>
<dbReference type="OMA" id="HICREAS"/>
<dbReference type="PANTHER" id="PTHR48480">
    <property type="match status" value="1"/>
</dbReference>
<keyword evidence="4" id="KW-0224">Dipeptidase</keyword>
<dbReference type="Proteomes" id="UP000001593">
    <property type="component" value="Unassembled WGS sequence"/>
</dbReference>
<evidence type="ECO:0000256" key="2">
    <source>
        <dbReference type="ARBA" id="ARBA00022723"/>
    </source>
</evidence>
<evidence type="ECO:0000256" key="3">
    <source>
        <dbReference type="ARBA" id="ARBA00022801"/>
    </source>
</evidence>
<dbReference type="STRING" id="45351.A7T220"/>
<dbReference type="GO" id="GO:0016805">
    <property type="term" value="F:dipeptidase activity"/>
    <property type="evidence" value="ECO:0007669"/>
    <property type="project" value="UniProtKB-KW"/>
</dbReference>
<dbReference type="GO" id="GO:0006508">
    <property type="term" value="P:proteolysis"/>
    <property type="evidence" value="ECO:0000318"/>
    <property type="project" value="GO_Central"/>
</dbReference>
<dbReference type="AlphaFoldDB" id="A7T220"/>
<evidence type="ECO:0000256" key="5">
    <source>
        <dbReference type="ARBA" id="ARBA00023049"/>
    </source>
</evidence>
<dbReference type="GO" id="GO:0070006">
    <property type="term" value="F:metalloaminopeptidase activity"/>
    <property type="evidence" value="ECO:0007669"/>
    <property type="project" value="InterPro"/>
</dbReference>
<dbReference type="InterPro" id="IPR029149">
    <property type="entry name" value="Creatin/AminoP/Spt16_N"/>
</dbReference>
<dbReference type="GO" id="GO:0008233">
    <property type="term" value="F:peptidase activity"/>
    <property type="evidence" value="ECO:0000318"/>
    <property type="project" value="GO_Central"/>
</dbReference>
<dbReference type="GO" id="GO:0030145">
    <property type="term" value="F:manganese ion binding"/>
    <property type="evidence" value="ECO:0007669"/>
    <property type="project" value="InterPro"/>
</dbReference>
<dbReference type="Pfam" id="PF05195">
    <property type="entry name" value="AMP_N"/>
    <property type="match status" value="1"/>
</dbReference>
<dbReference type="SMART" id="SM01011">
    <property type="entry name" value="AMP_N"/>
    <property type="match status" value="1"/>
</dbReference>
<dbReference type="EMBL" id="DS470189">
    <property type="protein sequence ID" value="EDO29991.1"/>
    <property type="molecule type" value="Genomic_DNA"/>
</dbReference>
<dbReference type="InParanoid" id="A7T220"/>
<name>A7T220_NEMVE</name>
<keyword evidence="1" id="KW-0645">Protease</keyword>